<evidence type="ECO:0000256" key="2">
    <source>
        <dbReference type="ARBA" id="ARBA00009405"/>
    </source>
</evidence>
<dbReference type="PANTHER" id="PTHR42738:SF17">
    <property type="entry name" value="HYDROXYMETHYLGLUTARYL-COA LYASE"/>
    <property type="match status" value="1"/>
</dbReference>
<feature type="compositionally biased region" description="Low complexity" evidence="7">
    <location>
        <begin position="100"/>
        <end position="118"/>
    </location>
</feature>
<dbReference type="GO" id="GO:0046951">
    <property type="term" value="P:ketone body biosynthetic process"/>
    <property type="evidence" value="ECO:0007669"/>
    <property type="project" value="TreeGrafter"/>
</dbReference>
<dbReference type="EMBL" id="PVWQ01000017">
    <property type="protein sequence ID" value="RDW61199.1"/>
    <property type="molecule type" value="Genomic_DNA"/>
</dbReference>
<keyword evidence="5" id="KW-0456">Lyase</keyword>
<dbReference type="GO" id="GO:0046872">
    <property type="term" value="F:metal ion binding"/>
    <property type="evidence" value="ECO:0007669"/>
    <property type="project" value="UniProtKB-KW"/>
</dbReference>
<evidence type="ECO:0000256" key="7">
    <source>
        <dbReference type="SAM" id="MobiDB-lite"/>
    </source>
</evidence>
<dbReference type="STRING" id="1810919.A0A3D8QHE7"/>
<dbReference type="AlphaFoldDB" id="A0A3D8QHE7"/>
<dbReference type="OrthoDB" id="10253869at2759"/>
<dbReference type="Proteomes" id="UP000256690">
    <property type="component" value="Unassembled WGS sequence"/>
</dbReference>
<feature type="domain" description="Pyruvate carboxyltransferase" evidence="8">
    <location>
        <begin position="20"/>
        <end position="347"/>
    </location>
</feature>
<proteinExistence type="inferred from homology"/>
<evidence type="ECO:0000259" key="8">
    <source>
        <dbReference type="PROSITE" id="PS50991"/>
    </source>
</evidence>
<comment type="pathway">
    <text evidence="1">Metabolic intermediate metabolism; (S)-3-hydroxy-3-methylglutaryl-CoA degradation; acetoacetate from (S)-3-hydroxy-3-methylglutaryl-CoA: step 1/1.</text>
</comment>
<dbReference type="EC" id="4.1.3.4" evidence="3"/>
<dbReference type="InterPro" id="IPR000891">
    <property type="entry name" value="PYR_CT"/>
</dbReference>
<evidence type="ECO:0000256" key="6">
    <source>
        <dbReference type="ARBA" id="ARBA00049877"/>
    </source>
</evidence>
<dbReference type="GO" id="GO:0006552">
    <property type="term" value="P:L-leucine catabolic process"/>
    <property type="evidence" value="ECO:0007669"/>
    <property type="project" value="TreeGrafter"/>
</dbReference>
<dbReference type="GeneID" id="38121067"/>
<dbReference type="InterPro" id="IPR013785">
    <property type="entry name" value="Aldolase_TIM"/>
</dbReference>
<dbReference type="PANTHER" id="PTHR42738">
    <property type="entry name" value="HYDROXYMETHYLGLUTARYL-COA LYASE"/>
    <property type="match status" value="1"/>
</dbReference>
<dbReference type="Gene3D" id="3.20.20.70">
    <property type="entry name" value="Aldolase class I"/>
    <property type="match status" value="2"/>
</dbReference>
<keyword evidence="4" id="KW-0479">Metal-binding</keyword>
<dbReference type="Pfam" id="PF00682">
    <property type="entry name" value="HMGL-like"/>
    <property type="match status" value="1"/>
</dbReference>
<feature type="compositionally biased region" description="Acidic residues" evidence="7">
    <location>
        <begin position="119"/>
        <end position="133"/>
    </location>
</feature>
<reference evidence="9 10" key="1">
    <citation type="journal article" date="2018" name="IMA Fungus">
        <title>IMA Genome-F 9: Draft genome sequence of Annulohypoxylon stygium, Aspergillus mulundensis, Berkeleyomyces basicola (syn. Thielaviopsis basicola), Ceratocystis smalleyi, two Cercospora beticola strains, Coleophoma cylindrospora, Fusarium fracticaudum, Phialophora cf. hyalina, and Morchella septimelata.</title>
        <authorList>
            <person name="Wingfield B.D."/>
            <person name="Bills G.F."/>
            <person name="Dong Y."/>
            <person name="Huang W."/>
            <person name="Nel W.J."/>
            <person name="Swalarsk-Parry B.S."/>
            <person name="Vaghefi N."/>
            <person name="Wilken P.M."/>
            <person name="An Z."/>
            <person name="de Beer Z.W."/>
            <person name="De Vos L."/>
            <person name="Chen L."/>
            <person name="Duong T.A."/>
            <person name="Gao Y."/>
            <person name="Hammerbacher A."/>
            <person name="Kikkert J.R."/>
            <person name="Li Y."/>
            <person name="Li H."/>
            <person name="Li K."/>
            <person name="Li Q."/>
            <person name="Liu X."/>
            <person name="Ma X."/>
            <person name="Naidoo K."/>
            <person name="Pethybridge S.J."/>
            <person name="Sun J."/>
            <person name="Steenkamp E.T."/>
            <person name="van der Nest M.A."/>
            <person name="van Wyk S."/>
            <person name="Wingfield M.J."/>
            <person name="Xiong C."/>
            <person name="Yue Q."/>
            <person name="Zhang X."/>
        </authorList>
    </citation>
    <scope>NUCLEOTIDE SEQUENCE [LARGE SCALE GENOMIC DNA]</scope>
    <source>
        <strain evidence="9 10">DSM 5745</strain>
    </source>
</reference>
<keyword evidence="10" id="KW-1185">Reference proteome</keyword>
<evidence type="ECO:0000313" key="10">
    <source>
        <dbReference type="Proteomes" id="UP000256690"/>
    </source>
</evidence>
<dbReference type="GO" id="GO:0004419">
    <property type="term" value="F:hydroxymethylglutaryl-CoA lyase activity"/>
    <property type="evidence" value="ECO:0007669"/>
    <property type="project" value="UniProtKB-EC"/>
</dbReference>
<evidence type="ECO:0000256" key="4">
    <source>
        <dbReference type="ARBA" id="ARBA00022723"/>
    </source>
</evidence>
<feature type="region of interest" description="Disordered" evidence="7">
    <location>
        <begin position="364"/>
        <end position="402"/>
    </location>
</feature>
<comment type="caution">
    <text evidence="9">The sequence shown here is derived from an EMBL/GenBank/DDBJ whole genome shotgun (WGS) entry which is preliminary data.</text>
</comment>
<evidence type="ECO:0000313" key="9">
    <source>
        <dbReference type="EMBL" id="RDW61199.1"/>
    </source>
</evidence>
<dbReference type="InterPro" id="IPR043594">
    <property type="entry name" value="HMGL"/>
</dbReference>
<evidence type="ECO:0000256" key="5">
    <source>
        <dbReference type="ARBA" id="ARBA00023239"/>
    </source>
</evidence>
<dbReference type="SUPFAM" id="SSF51569">
    <property type="entry name" value="Aldolase"/>
    <property type="match status" value="2"/>
</dbReference>
<feature type="region of interest" description="Disordered" evidence="7">
    <location>
        <begin position="90"/>
        <end position="143"/>
    </location>
</feature>
<dbReference type="CDD" id="cd07938">
    <property type="entry name" value="DRE_TIM_HMGL"/>
    <property type="match status" value="1"/>
</dbReference>
<protein>
    <recommendedName>
        <fullName evidence="3">hydroxymethylglutaryl-CoA lyase</fullName>
        <ecNumber evidence="3">4.1.3.4</ecNumber>
    </recommendedName>
</protein>
<gene>
    <name evidence="9" type="ORF">DSM5745_10697</name>
</gene>
<name>A0A3D8QHE7_9EURO</name>
<dbReference type="RefSeq" id="XP_026598731.1">
    <property type="nucleotide sequence ID" value="XM_026752713.1"/>
</dbReference>
<evidence type="ECO:0000256" key="3">
    <source>
        <dbReference type="ARBA" id="ARBA00012910"/>
    </source>
</evidence>
<sequence length="433" mass="45325">MKEPSPIPISQKTARDKVQVRIVEVSPRDGLQNIPSFIPTQTKIELIRRLAETGLQTIEIASVVSPRAVPQLRDWRGILGDGRIKALLGAGDGDGDGGIESDSASASSGSTISSYDSDFNSDPETETETENESGSEGKSKKELTLPILLPNPKGLTLALTHTPSLNAISLFISPTEPFSKTNTNCSVSEALTRASAITHAARKAGVEHLRAYISCIFSDPITHCPTPLRSVLHCTQHLLSLGIDEIALSDTDGSGSPGLTTSLLSYLTSHGIPVGKLACHFHDTRGAAVQNVWAAFEAGVRVFDGSVGGLGGCPFAPGAKGNVDTCALVRLFEGRGIGTGVDGEMLAEVGGWVRGVLGGYMDGDSDGNEESGCVAGKEGEDGEGKSTAQESDEKHGDMTTTTIGRRTMHVATLTTARTGGHCWAFSRSLGIEG</sequence>
<dbReference type="PROSITE" id="PS50991">
    <property type="entry name" value="PYR_CT"/>
    <property type="match status" value="1"/>
</dbReference>
<accession>A0A3D8QHE7</accession>
<dbReference type="UniPathway" id="UPA00896">
    <property type="reaction ID" value="UER00863"/>
</dbReference>
<comment type="catalytic activity">
    <reaction evidence="6">
        <text>(3S)-3-hydroxy-3-methylglutaryl-CoA = acetoacetate + acetyl-CoA</text>
        <dbReference type="Rhea" id="RHEA:24404"/>
        <dbReference type="ChEBI" id="CHEBI:13705"/>
        <dbReference type="ChEBI" id="CHEBI:43074"/>
        <dbReference type="ChEBI" id="CHEBI:57288"/>
        <dbReference type="EC" id="4.1.3.4"/>
    </reaction>
</comment>
<evidence type="ECO:0000256" key="1">
    <source>
        <dbReference type="ARBA" id="ARBA00005143"/>
    </source>
</evidence>
<comment type="similarity">
    <text evidence="2">Belongs to the HMG-CoA lyase family.</text>
</comment>
<organism evidence="9 10">
    <name type="scientific">Aspergillus mulundensis</name>
    <dbReference type="NCBI Taxonomy" id="1810919"/>
    <lineage>
        <taxon>Eukaryota</taxon>
        <taxon>Fungi</taxon>
        <taxon>Dikarya</taxon>
        <taxon>Ascomycota</taxon>
        <taxon>Pezizomycotina</taxon>
        <taxon>Eurotiomycetes</taxon>
        <taxon>Eurotiomycetidae</taxon>
        <taxon>Eurotiales</taxon>
        <taxon>Aspergillaceae</taxon>
        <taxon>Aspergillus</taxon>
        <taxon>Aspergillus subgen. Nidulantes</taxon>
    </lineage>
</organism>